<accession>A0A383UX36</accession>
<dbReference type="AlphaFoldDB" id="A0A383UX36"/>
<dbReference type="PROSITE" id="PS00028">
    <property type="entry name" value="ZINC_FINGER_C2H2_1"/>
    <property type="match status" value="1"/>
</dbReference>
<feature type="domain" description="C2H2-type" evidence="2">
    <location>
        <begin position="9"/>
        <end position="30"/>
    </location>
</feature>
<dbReference type="Proteomes" id="UP000275772">
    <property type="component" value="Unassembled WGS sequence"/>
</dbReference>
<dbReference type="InterPro" id="IPR013087">
    <property type="entry name" value="Znf_C2H2_type"/>
</dbReference>
<evidence type="ECO:0000256" key="1">
    <source>
        <dbReference type="ARBA" id="ARBA00022801"/>
    </source>
</evidence>
<dbReference type="EMBL" id="UNSH01000064">
    <property type="protein sequence ID" value="SZF04188.1"/>
    <property type="molecule type" value="Genomic_DNA"/>
</dbReference>
<evidence type="ECO:0000313" key="3">
    <source>
        <dbReference type="EMBL" id="SZF04188.1"/>
    </source>
</evidence>
<evidence type="ECO:0000259" key="2">
    <source>
        <dbReference type="PROSITE" id="PS00028"/>
    </source>
</evidence>
<organism evidence="3 4">
    <name type="scientific">Blumeria hordei</name>
    <name type="common">Barley powdery mildew</name>
    <name type="synonym">Blumeria graminis f. sp. hordei</name>
    <dbReference type="NCBI Taxonomy" id="2867405"/>
    <lineage>
        <taxon>Eukaryota</taxon>
        <taxon>Fungi</taxon>
        <taxon>Dikarya</taxon>
        <taxon>Ascomycota</taxon>
        <taxon>Pezizomycotina</taxon>
        <taxon>Leotiomycetes</taxon>
        <taxon>Erysiphales</taxon>
        <taxon>Erysiphaceae</taxon>
        <taxon>Blumeria</taxon>
    </lineage>
</organism>
<dbReference type="VEuPathDB" id="FungiDB:BLGHR1_14984"/>
<evidence type="ECO:0000313" key="4">
    <source>
        <dbReference type="Proteomes" id="UP000275772"/>
    </source>
</evidence>
<dbReference type="Pfam" id="PF07910">
    <property type="entry name" value="Peptidase_C78"/>
    <property type="match status" value="1"/>
</dbReference>
<proteinExistence type="predicted"/>
<dbReference type="GO" id="GO:0016787">
    <property type="term" value="F:hydrolase activity"/>
    <property type="evidence" value="ECO:0007669"/>
    <property type="project" value="UniProtKB-KW"/>
</dbReference>
<sequence>MPDLGVIRCPFCGFECTTEYQILYHFEVTHPEDSSNNCVQHHVNTAEEFYQDETSDKFECCPVDSFRDVMLLPEQDDQKNLNLTKQIPDPHQARFKLREDFESAHDKNTPPYLHEWKENDVKQKNNDSSAHKLGMKMNLSEFLTTSSKFTERTPRFGSSSSKKAQIFDNSGLGPHANEDKMPAWLFNLISNKDGIVKTVNRIENGRSIKLEICPNIVPGVIPILAQMFAKDESTKIAYLCHPEVKQISKLKKEVVPHKLILLGGFCGYRNIQMMASYIIASNSQGHEIFNGKIPSIFEIQEYIEDAWDLGINPQGRVETGGIRGTRKYIGTSEVQAMFCRLGIASEVLEIRNRMPPELAFKQLLSMAQKYFSSCVVDVDSKIYNTSLPPIYLQHQGHSMTIIGYEERKDGSNNLLVFDPKFSDSQDMIMGIGSTIDNSHLLHTLKFYRKGANYLGKYNEFEIFKLANVALS</sequence>
<gene>
    <name evidence="3" type="ORF">BLGHR1_14984</name>
</gene>
<dbReference type="InterPro" id="IPR012462">
    <property type="entry name" value="UFSP1/2_DUB_cat"/>
</dbReference>
<keyword evidence="1" id="KW-0378">Hydrolase</keyword>
<name>A0A383UX36_BLUHO</name>
<protein>
    <recommendedName>
        <fullName evidence="2">C2H2-type domain-containing protein</fullName>
    </recommendedName>
</protein>
<reference evidence="3 4" key="1">
    <citation type="submission" date="2017-11" db="EMBL/GenBank/DDBJ databases">
        <authorList>
            <person name="Kracher B."/>
        </authorList>
    </citation>
    <scope>NUCLEOTIDE SEQUENCE [LARGE SCALE GENOMIC DNA]</scope>
    <source>
        <strain evidence="3 4">RACE1</strain>
    </source>
</reference>
<dbReference type="Gene3D" id="3.90.70.130">
    <property type="match status" value="1"/>
</dbReference>